<keyword evidence="2" id="KW-1185">Reference proteome</keyword>
<dbReference type="EMBL" id="CP030840">
    <property type="protein sequence ID" value="AXC12952.1"/>
    <property type="molecule type" value="Genomic_DNA"/>
</dbReference>
<accession>A0A2Z5G1K6</accession>
<protein>
    <submittedName>
        <fullName evidence="1">Uncharacterized protein</fullName>
    </submittedName>
</protein>
<sequence length="43" mass="4763">MSFASAWRFTMTEVRKRLLIACSCLLLGSVEVLVELFGAVASR</sequence>
<reference evidence="1 2" key="1">
    <citation type="journal article" date="2018" name="Front. Microbiol.">
        <title>Hydrolytic Capabilities as a Key to Environmental Success: Chitinolytic and Cellulolytic Acidobacteria From Acidic Sub-arctic Soils and Boreal Peatlands.</title>
        <authorList>
            <person name="Belova S.E."/>
            <person name="Ravin N.V."/>
            <person name="Pankratov T.A."/>
            <person name="Rakitin A.L."/>
            <person name="Ivanova A.A."/>
            <person name="Beletsky A.V."/>
            <person name="Mardanov A.V."/>
            <person name="Sinninghe Damste J.S."/>
            <person name="Dedysh S.N."/>
        </authorList>
    </citation>
    <scope>NUCLEOTIDE SEQUENCE [LARGE SCALE GENOMIC DNA]</scope>
    <source>
        <strain evidence="1 2">SBC82</strain>
    </source>
</reference>
<organism evidence="1 2">
    <name type="scientific">Acidisarcina polymorpha</name>
    <dbReference type="NCBI Taxonomy" id="2211140"/>
    <lineage>
        <taxon>Bacteria</taxon>
        <taxon>Pseudomonadati</taxon>
        <taxon>Acidobacteriota</taxon>
        <taxon>Terriglobia</taxon>
        <taxon>Terriglobales</taxon>
        <taxon>Acidobacteriaceae</taxon>
        <taxon>Acidisarcina</taxon>
    </lineage>
</organism>
<name>A0A2Z5G1K6_9BACT</name>
<dbReference type="AlphaFoldDB" id="A0A2Z5G1K6"/>
<evidence type="ECO:0000313" key="2">
    <source>
        <dbReference type="Proteomes" id="UP000253606"/>
    </source>
</evidence>
<gene>
    <name evidence="1" type="ORF">ACPOL_3671</name>
</gene>
<proteinExistence type="predicted"/>
<evidence type="ECO:0000313" key="1">
    <source>
        <dbReference type="EMBL" id="AXC12952.1"/>
    </source>
</evidence>
<dbReference type="KEGG" id="abas:ACPOL_3671"/>
<dbReference type="Proteomes" id="UP000253606">
    <property type="component" value="Chromosome"/>
</dbReference>